<dbReference type="InterPro" id="IPR043128">
    <property type="entry name" value="Rev_trsase/Diguanyl_cyclase"/>
</dbReference>
<gene>
    <name evidence="3" type="primary">LOC106742800</name>
</gene>
<dbReference type="KEGG" id="dqu:106742800"/>
<dbReference type="SUPFAM" id="SSF56672">
    <property type="entry name" value="DNA/RNA polymerases"/>
    <property type="match status" value="1"/>
</dbReference>
<dbReference type="InterPro" id="IPR043502">
    <property type="entry name" value="DNA/RNA_pol_sf"/>
</dbReference>
<feature type="domain" description="Reverse transcriptase" evidence="1">
    <location>
        <begin position="106"/>
        <end position="373"/>
    </location>
</feature>
<dbReference type="PROSITE" id="PS50878">
    <property type="entry name" value="RT_POL"/>
    <property type="match status" value="1"/>
</dbReference>
<dbReference type="OrthoDB" id="7701509at2759"/>
<dbReference type="InterPro" id="IPR000477">
    <property type="entry name" value="RT_dom"/>
</dbReference>
<evidence type="ECO:0000313" key="2">
    <source>
        <dbReference type="Proteomes" id="UP000515204"/>
    </source>
</evidence>
<dbReference type="PANTHER" id="PTHR33481:SF1">
    <property type="entry name" value="ENDONUCLEASE_EXONUCLEASE_PHOSPHATASE DOMAIN-CONTAINING PROTEIN-RELATED"/>
    <property type="match status" value="1"/>
</dbReference>
<dbReference type="CDD" id="cd01650">
    <property type="entry name" value="RT_nLTR_like"/>
    <property type="match status" value="1"/>
</dbReference>
<reference evidence="3" key="1">
    <citation type="submission" date="2025-08" db="UniProtKB">
        <authorList>
            <consortium name="RefSeq"/>
        </authorList>
    </citation>
    <scope>IDENTIFICATION</scope>
</reference>
<dbReference type="GeneID" id="106742800"/>
<organism evidence="2 3">
    <name type="scientific">Dinoponera quadriceps</name>
    <name type="common">South American ant</name>
    <dbReference type="NCBI Taxonomy" id="609295"/>
    <lineage>
        <taxon>Eukaryota</taxon>
        <taxon>Metazoa</taxon>
        <taxon>Ecdysozoa</taxon>
        <taxon>Arthropoda</taxon>
        <taxon>Hexapoda</taxon>
        <taxon>Insecta</taxon>
        <taxon>Pterygota</taxon>
        <taxon>Neoptera</taxon>
        <taxon>Endopterygota</taxon>
        <taxon>Hymenoptera</taxon>
        <taxon>Apocrita</taxon>
        <taxon>Aculeata</taxon>
        <taxon>Formicoidea</taxon>
        <taxon>Formicidae</taxon>
        <taxon>Ponerinae</taxon>
        <taxon>Ponerini</taxon>
        <taxon>Dinoponera</taxon>
    </lineage>
</organism>
<sequence>YINFRIAESRCRVGLKNKKIDSFKQFCEKLNKDSNPNFIWNTVQPPSFEDHAWDPFLDLPFTLLELTYVIKNLEIKSSPGFDSIDYKIISALLPDGLEYPLNIYNDIFSSGTSITDWKKYIMFFIPKADPDKFCPISLALCLAKIMEKMIYNRLNWWLEYHTKFHKSQFGFGRNRSCIDNLSILYTNILKSFAKGSSTAVAFLDVKSAFDNVLWDVLLKKLKALGIPLCTLSFIYNIIAEREVHCKFGNIDEILWTFKGLPQGSVLSPILYTIYTSELEDALPPQCNIIQYADDIAIFSDLYSIPKAIESLETSLNKISRILHDLGLSLSPSKSKFCIFKKSSSHLNISHLHLNLNEDRIPRHHSVKFLGMILSSDLKWNKHVNHIWNTCQNPLKILNCLRHTWWGADPSILLGIYRALIRSRLEYGGFLLHNLSSETYQKLNRIQYKALRLALGYRTSTPINVILAESKEPTLDLRFDYLCRMFLTKTLALDGHPLNLHLDDFTDLLKNSALRSTFSTLPKLLLCYHDTTHFSANLYSEDRPHSGSLPFQSFTFLPKVDLTSGYYLRDSRDPNACMDELFCNLENEYLHLFTDGSKSPDNPFAGLAFSSVNEEYSGLFRASAFLPIFSVEALGKVNPHVSNIKDDIKELESWGFDISLI</sequence>
<dbReference type="AlphaFoldDB" id="A0A6P3X056"/>
<accession>A0A6P3X056</accession>
<evidence type="ECO:0000259" key="1">
    <source>
        <dbReference type="PROSITE" id="PS50878"/>
    </source>
</evidence>
<dbReference type="Gene3D" id="3.30.70.270">
    <property type="match status" value="1"/>
</dbReference>
<protein>
    <submittedName>
        <fullName evidence="3">RNA-directed DNA polymerase from mobile element jockey-like</fullName>
    </submittedName>
</protein>
<feature type="non-terminal residue" evidence="3">
    <location>
        <position position="1"/>
    </location>
</feature>
<keyword evidence="2" id="KW-1185">Reference proteome</keyword>
<dbReference type="RefSeq" id="XP_014471567.1">
    <property type="nucleotide sequence ID" value="XM_014616081.1"/>
</dbReference>
<evidence type="ECO:0000313" key="3">
    <source>
        <dbReference type="RefSeq" id="XP_014471567.1"/>
    </source>
</evidence>
<dbReference type="GO" id="GO:0071897">
    <property type="term" value="P:DNA biosynthetic process"/>
    <property type="evidence" value="ECO:0007669"/>
    <property type="project" value="UniProtKB-ARBA"/>
</dbReference>
<name>A0A6P3X056_DINQU</name>
<proteinExistence type="predicted"/>
<dbReference type="Pfam" id="PF00078">
    <property type="entry name" value="RVT_1"/>
    <property type="match status" value="1"/>
</dbReference>
<dbReference type="PANTHER" id="PTHR33481">
    <property type="entry name" value="REVERSE TRANSCRIPTASE"/>
    <property type="match status" value="1"/>
</dbReference>
<dbReference type="Proteomes" id="UP000515204">
    <property type="component" value="Unplaced"/>
</dbReference>